<name>A0A538S912_UNCEI</name>
<dbReference type="Gene3D" id="3.10.180.10">
    <property type="entry name" value="2,3-Dihydroxybiphenyl 1,2-Dioxygenase, domain 1"/>
    <property type="match status" value="2"/>
</dbReference>
<protein>
    <recommendedName>
        <fullName evidence="1">VOC domain-containing protein</fullName>
    </recommendedName>
</protein>
<dbReference type="PANTHER" id="PTHR33993">
    <property type="entry name" value="GLYOXALASE-RELATED"/>
    <property type="match status" value="1"/>
</dbReference>
<dbReference type="InterPro" id="IPR004360">
    <property type="entry name" value="Glyas_Fos-R_dOase_dom"/>
</dbReference>
<dbReference type="Pfam" id="PF00903">
    <property type="entry name" value="Glyoxalase"/>
    <property type="match status" value="1"/>
</dbReference>
<dbReference type="InterPro" id="IPR029068">
    <property type="entry name" value="Glyas_Bleomycin-R_OHBP_Dase"/>
</dbReference>
<dbReference type="AlphaFoldDB" id="A0A538S912"/>
<feature type="non-terminal residue" evidence="2">
    <location>
        <position position="289"/>
    </location>
</feature>
<dbReference type="PROSITE" id="PS51819">
    <property type="entry name" value="VOC"/>
    <property type="match status" value="2"/>
</dbReference>
<dbReference type="Pfam" id="PF18029">
    <property type="entry name" value="Glyoxalase_6"/>
    <property type="match status" value="1"/>
</dbReference>
<dbReference type="EMBL" id="VBOS01000508">
    <property type="protein sequence ID" value="TMQ47863.1"/>
    <property type="molecule type" value="Genomic_DNA"/>
</dbReference>
<accession>A0A538S912</accession>
<feature type="domain" description="VOC" evidence="1">
    <location>
        <begin position="120"/>
        <end position="233"/>
    </location>
</feature>
<gene>
    <name evidence="2" type="ORF">E6K72_13605</name>
</gene>
<evidence type="ECO:0000313" key="3">
    <source>
        <dbReference type="Proteomes" id="UP000317716"/>
    </source>
</evidence>
<feature type="domain" description="VOC" evidence="1">
    <location>
        <begin position="3"/>
        <end position="109"/>
    </location>
</feature>
<dbReference type="InterPro" id="IPR052164">
    <property type="entry name" value="Anthracycline_SecMetBiosynth"/>
</dbReference>
<proteinExistence type="predicted"/>
<dbReference type="InterPro" id="IPR037523">
    <property type="entry name" value="VOC_core"/>
</dbReference>
<comment type="caution">
    <text evidence="2">The sequence shown here is derived from an EMBL/GenBank/DDBJ whole genome shotgun (WGS) entry which is preliminary data.</text>
</comment>
<sequence length="289" mass="32822">MSRLSYVVAFTKNFDAMRVFYSERIGLRIRQQDKQWVEFETGGAILALHHMSDERKQGLVPRFVTPDLEAERRAIESHGARMEDEFRLPNGRAADVWDPDENMISILEPQRAVEAGEGPAIERVILNVRDFGRAVAFYRGAMGLRVLEEAEHWAEFDTGETRLAVHQRLGGANHPRHAEQPITVAFGSDDLAAWCDDMRARDLRFMTAPVMEEFGLYAEATDPDGRIVVFHEPPPPPSLEDELAEAYENDATPRRIAIRKPVKKGSATVSMMALKPAYKEKEAPRRRRP</sequence>
<dbReference type="Proteomes" id="UP000317716">
    <property type="component" value="Unassembled WGS sequence"/>
</dbReference>
<organism evidence="2 3">
    <name type="scientific">Eiseniibacteriota bacterium</name>
    <dbReference type="NCBI Taxonomy" id="2212470"/>
    <lineage>
        <taxon>Bacteria</taxon>
        <taxon>Candidatus Eiseniibacteriota</taxon>
    </lineage>
</organism>
<reference evidence="2 3" key="1">
    <citation type="journal article" date="2019" name="Nat. Microbiol.">
        <title>Mediterranean grassland soil C-N compound turnover is dependent on rainfall and depth, and is mediated by genomically divergent microorganisms.</title>
        <authorList>
            <person name="Diamond S."/>
            <person name="Andeer P.F."/>
            <person name="Li Z."/>
            <person name="Crits-Christoph A."/>
            <person name="Burstein D."/>
            <person name="Anantharaman K."/>
            <person name="Lane K.R."/>
            <person name="Thomas B.C."/>
            <person name="Pan C."/>
            <person name="Northen T.R."/>
            <person name="Banfield J.F."/>
        </authorList>
    </citation>
    <scope>NUCLEOTIDE SEQUENCE [LARGE SCALE GENOMIC DNA]</scope>
    <source>
        <strain evidence="2">WS_2</strain>
    </source>
</reference>
<evidence type="ECO:0000313" key="2">
    <source>
        <dbReference type="EMBL" id="TMQ47863.1"/>
    </source>
</evidence>
<dbReference type="InterPro" id="IPR041581">
    <property type="entry name" value="Glyoxalase_6"/>
</dbReference>
<evidence type="ECO:0000259" key="1">
    <source>
        <dbReference type="PROSITE" id="PS51819"/>
    </source>
</evidence>
<dbReference type="SUPFAM" id="SSF54593">
    <property type="entry name" value="Glyoxalase/Bleomycin resistance protein/Dihydroxybiphenyl dioxygenase"/>
    <property type="match status" value="2"/>
</dbReference>